<evidence type="ECO:0000313" key="1">
    <source>
        <dbReference type="EMBL" id="PIR89132.1"/>
    </source>
</evidence>
<proteinExistence type="predicted"/>
<dbReference type="Proteomes" id="UP000231157">
    <property type="component" value="Unassembled WGS sequence"/>
</dbReference>
<dbReference type="AlphaFoldDB" id="A0A2H0URS8"/>
<sequence length="178" mass="19832">MIKIPETLKSFSSTPSLLLVAGTSGARFFVVSPTGLTEVDSFFIDKPKYSDNEGFFVRSGGGKRFGSGSVKVENSNELLSRFVNSFADRSKKLINSYKYLNKVFLFVPSHLAPIVRSSLPKDAKNKLVAVISGNYLKFHPLDIAKKAWNSTINTGTRLTSETASKLLNRKFLNFRRKK</sequence>
<protein>
    <submittedName>
        <fullName evidence="1">Uncharacterized protein</fullName>
    </submittedName>
</protein>
<comment type="caution">
    <text evidence="1">The sequence shown here is derived from an EMBL/GenBank/DDBJ whole genome shotgun (WGS) entry which is preliminary data.</text>
</comment>
<dbReference type="EMBL" id="PFAZ01000007">
    <property type="protein sequence ID" value="PIR89132.1"/>
    <property type="molecule type" value="Genomic_DNA"/>
</dbReference>
<name>A0A2H0URS8_9BACT</name>
<reference evidence="2" key="1">
    <citation type="submission" date="2017-09" db="EMBL/GenBank/DDBJ databases">
        <title>Depth-based differentiation of microbial function through sediment-hosted aquifers and enrichment of novel symbionts in the deep terrestrial subsurface.</title>
        <authorList>
            <person name="Probst A.J."/>
            <person name="Ladd B."/>
            <person name="Jarett J.K."/>
            <person name="Geller-Mcgrath D.E."/>
            <person name="Sieber C.M.K."/>
            <person name="Emerson J.B."/>
            <person name="Anantharaman K."/>
            <person name="Thomas B.C."/>
            <person name="Malmstrom R."/>
            <person name="Stieglmeier M."/>
            <person name="Klingl A."/>
            <person name="Woyke T."/>
            <person name="Ryan C.M."/>
            <person name="Banfield J.F."/>
        </authorList>
    </citation>
    <scope>NUCLEOTIDE SEQUENCE [LARGE SCALE GENOMIC DNA]</scope>
</reference>
<organism evidence="1 2">
    <name type="scientific">Candidatus Harrisonbacteria bacterium CG10_big_fil_rev_8_21_14_0_10_40_38</name>
    <dbReference type="NCBI Taxonomy" id="1974583"/>
    <lineage>
        <taxon>Bacteria</taxon>
        <taxon>Candidatus Harrisoniibacteriota</taxon>
    </lineage>
</organism>
<accession>A0A2H0URS8</accession>
<evidence type="ECO:0000313" key="2">
    <source>
        <dbReference type="Proteomes" id="UP000231157"/>
    </source>
</evidence>
<gene>
    <name evidence="1" type="ORF">COU07_02790</name>
</gene>